<feature type="region of interest" description="Disordered" evidence="1">
    <location>
        <begin position="51"/>
        <end position="75"/>
    </location>
</feature>
<evidence type="ECO:0000313" key="2">
    <source>
        <dbReference type="EMBL" id="KAK3250732.1"/>
    </source>
</evidence>
<dbReference type="AlphaFoldDB" id="A0AAE0F482"/>
<dbReference type="EMBL" id="LGRX02026526">
    <property type="protein sequence ID" value="KAK3250732.1"/>
    <property type="molecule type" value="Genomic_DNA"/>
</dbReference>
<comment type="caution">
    <text evidence="2">The sequence shown here is derived from an EMBL/GenBank/DDBJ whole genome shotgun (WGS) entry which is preliminary data.</text>
</comment>
<name>A0AAE0F482_9CHLO</name>
<dbReference type="Proteomes" id="UP001190700">
    <property type="component" value="Unassembled WGS sequence"/>
</dbReference>
<reference evidence="2 3" key="1">
    <citation type="journal article" date="2015" name="Genome Biol. Evol.">
        <title>Comparative Genomics of a Bacterivorous Green Alga Reveals Evolutionary Causalities and Consequences of Phago-Mixotrophic Mode of Nutrition.</title>
        <authorList>
            <person name="Burns J.A."/>
            <person name="Paasch A."/>
            <person name="Narechania A."/>
            <person name="Kim E."/>
        </authorList>
    </citation>
    <scope>NUCLEOTIDE SEQUENCE [LARGE SCALE GENOMIC DNA]</scope>
    <source>
        <strain evidence="2 3">PLY_AMNH</strain>
    </source>
</reference>
<sequence length="75" mass="8040">MHLARALEEVPHAFGDNLDGARDCTAEIFDSNAAFLRGSVVIWHAHLHEKDAGTEAKTPNNDTIGAQKAGGTRSQ</sequence>
<protein>
    <submittedName>
        <fullName evidence="2">Uncharacterized protein</fullName>
    </submittedName>
</protein>
<gene>
    <name evidence="2" type="ORF">CYMTET_39892</name>
</gene>
<keyword evidence="3" id="KW-1185">Reference proteome</keyword>
<organism evidence="2 3">
    <name type="scientific">Cymbomonas tetramitiformis</name>
    <dbReference type="NCBI Taxonomy" id="36881"/>
    <lineage>
        <taxon>Eukaryota</taxon>
        <taxon>Viridiplantae</taxon>
        <taxon>Chlorophyta</taxon>
        <taxon>Pyramimonadophyceae</taxon>
        <taxon>Pyramimonadales</taxon>
        <taxon>Pyramimonadaceae</taxon>
        <taxon>Cymbomonas</taxon>
    </lineage>
</organism>
<proteinExistence type="predicted"/>
<evidence type="ECO:0000256" key="1">
    <source>
        <dbReference type="SAM" id="MobiDB-lite"/>
    </source>
</evidence>
<accession>A0AAE0F482</accession>
<evidence type="ECO:0000313" key="3">
    <source>
        <dbReference type="Proteomes" id="UP001190700"/>
    </source>
</evidence>